<reference evidence="9 10" key="1">
    <citation type="submission" date="2018-07" db="EMBL/GenBank/DDBJ databases">
        <title>Dyella monticola sp. nov. and Dyella psychrodurans sp. nov. isolated from monsoon evergreen broad-leaved forest soil of Dinghu Mountain, China.</title>
        <authorList>
            <person name="Gao Z."/>
            <person name="Qiu L."/>
        </authorList>
    </citation>
    <scope>NUCLEOTIDE SEQUENCE [LARGE SCALE GENOMIC DNA]</scope>
    <source>
        <strain evidence="9 10">4MSK11</strain>
    </source>
</reference>
<dbReference type="OrthoDB" id="5949614at2"/>
<dbReference type="SUPFAM" id="SSF56672">
    <property type="entry name" value="DNA/RNA polymerases"/>
    <property type="match status" value="1"/>
</dbReference>
<comment type="similarity">
    <text evidence="7">Belongs to the bacterial reverse transcriptase family.</text>
</comment>
<comment type="caution">
    <text evidence="9">The sequence shown here is derived from an EMBL/GenBank/DDBJ whole genome shotgun (WGS) entry which is preliminary data.</text>
</comment>
<dbReference type="InterPro" id="IPR043502">
    <property type="entry name" value="DNA/RNA_pol_sf"/>
</dbReference>
<dbReference type="GO" id="GO:0046872">
    <property type="term" value="F:metal ion binding"/>
    <property type="evidence" value="ECO:0007669"/>
    <property type="project" value="UniProtKB-KW"/>
</dbReference>
<organism evidence="9 10">
    <name type="scientific">Dyella psychrodurans</name>
    <dbReference type="NCBI Taxonomy" id="1927960"/>
    <lineage>
        <taxon>Bacteria</taxon>
        <taxon>Pseudomonadati</taxon>
        <taxon>Pseudomonadota</taxon>
        <taxon>Gammaproteobacteria</taxon>
        <taxon>Lysobacterales</taxon>
        <taxon>Rhodanobacteraceae</taxon>
        <taxon>Dyella</taxon>
    </lineage>
</organism>
<dbReference type="EMBL" id="QRBF01000008">
    <property type="protein sequence ID" value="RDS80961.1"/>
    <property type="molecule type" value="Genomic_DNA"/>
</dbReference>
<feature type="domain" description="Reverse transcriptase" evidence="8">
    <location>
        <begin position="51"/>
        <end position="233"/>
    </location>
</feature>
<evidence type="ECO:0000256" key="7">
    <source>
        <dbReference type="ARBA" id="ARBA00034120"/>
    </source>
</evidence>
<dbReference type="GO" id="GO:0003964">
    <property type="term" value="F:RNA-directed DNA polymerase activity"/>
    <property type="evidence" value="ECO:0007669"/>
    <property type="project" value="UniProtKB-KW"/>
</dbReference>
<dbReference type="GO" id="GO:0051607">
    <property type="term" value="P:defense response to virus"/>
    <property type="evidence" value="ECO:0007669"/>
    <property type="project" value="UniProtKB-KW"/>
</dbReference>
<evidence type="ECO:0000256" key="6">
    <source>
        <dbReference type="ARBA" id="ARBA00023118"/>
    </source>
</evidence>
<evidence type="ECO:0000313" key="10">
    <source>
        <dbReference type="Proteomes" id="UP000255334"/>
    </source>
</evidence>
<keyword evidence="2" id="KW-0548">Nucleotidyltransferase</keyword>
<keyword evidence="10" id="KW-1185">Reference proteome</keyword>
<evidence type="ECO:0000256" key="4">
    <source>
        <dbReference type="ARBA" id="ARBA00022842"/>
    </source>
</evidence>
<name>A0A370WY71_9GAMM</name>
<dbReference type="Pfam" id="PF00078">
    <property type="entry name" value="RVT_1"/>
    <property type="match status" value="1"/>
</dbReference>
<dbReference type="InterPro" id="IPR000123">
    <property type="entry name" value="Reverse_transcriptase_msDNA"/>
</dbReference>
<dbReference type="PRINTS" id="PR00866">
    <property type="entry name" value="RNADNAPOLMS"/>
</dbReference>
<keyword evidence="4" id="KW-0460">Magnesium</keyword>
<evidence type="ECO:0000256" key="2">
    <source>
        <dbReference type="ARBA" id="ARBA00022695"/>
    </source>
</evidence>
<evidence type="ECO:0000256" key="1">
    <source>
        <dbReference type="ARBA" id="ARBA00022679"/>
    </source>
</evidence>
<gene>
    <name evidence="9" type="ORF">DWU99_18070</name>
</gene>
<evidence type="ECO:0000256" key="3">
    <source>
        <dbReference type="ARBA" id="ARBA00022723"/>
    </source>
</evidence>
<keyword evidence="5 9" id="KW-0695">RNA-directed DNA polymerase</keyword>
<keyword evidence="6" id="KW-0051">Antiviral defense</keyword>
<evidence type="ECO:0000313" key="9">
    <source>
        <dbReference type="EMBL" id="RDS80961.1"/>
    </source>
</evidence>
<dbReference type="RefSeq" id="WP_115479489.1">
    <property type="nucleotide sequence ID" value="NZ_QRBF01000008.1"/>
</dbReference>
<proteinExistence type="inferred from homology"/>
<dbReference type="Proteomes" id="UP000255334">
    <property type="component" value="Unassembled WGS sequence"/>
</dbReference>
<evidence type="ECO:0000256" key="5">
    <source>
        <dbReference type="ARBA" id="ARBA00022918"/>
    </source>
</evidence>
<protein>
    <submittedName>
        <fullName evidence="9">RNA-directed DNA polymerase</fullName>
    </submittedName>
</protein>
<dbReference type="AlphaFoldDB" id="A0A370WY71"/>
<evidence type="ECO:0000259" key="8">
    <source>
        <dbReference type="Pfam" id="PF00078"/>
    </source>
</evidence>
<dbReference type="CDD" id="cd03487">
    <property type="entry name" value="RT_Bac_retron_II"/>
    <property type="match status" value="1"/>
</dbReference>
<keyword evidence="3" id="KW-0479">Metal-binding</keyword>
<accession>A0A370WY71</accession>
<keyword evidence="1" id="KW-0808">Transferase</keyword>
<dbReference type="GO" id="GO:0003723">
    <property type="term" value="F:RNA binding"/>
    <property type="evidence" value="ECO:0007669"/>
    <property type="project" value="InterPro"/>
</dbReference>
<sequence>MVQLASRPNYKYSPVQSCASLSKVLAVSPSALKALAANSNNLYRLANPILKPDGSVRQPYDALYPLKLVHERLKLRVFAHVSFPDYLTGSLKGKDAIKNASFHAGAKIVVCEDIKDFFPSVTADVVYSIWQGFFNFAPEVSRLLTSLCTKDGSLPQGAITSSYLANLVFWKQEWRLYEDLKSRGIVYSRYVDDVTVSSREGLDKEQLSECIGKVYGLMAANGLRPKRKKQEIQRAHAPMRATKLMVNKRAALSLGERKAIRAAVHQLELEVAQVNMPKELMAKLNSVSGRVARLAQLHVVQGNELKNRIRALRVRIKLLTTLALHDK</sequence>
<dbReference type="InterPro" id="IPR000477">
    <property type="entry name" value="RT_dom"/>
</dbReference>